<evidence type="ECO:0000256" key="1">
    <source>
        <dbReference type="SAM" id="Phobius"/>
    </source>
</evidence>
<reference evidence="2 3" key="1">
    <citation type="submission" date="2021-03" db="EMBL/GenBank/DDBJ databases">
        <title>Whole genome shotgun sequence of Actinoplanes toevensis NBRC 105298.</title>
        <authorList>
            <person name="Komaki H."/>
            <person name="Tamura T."/>
        </authorList>
    </citation>
    <scope>NUCLEOTIDE SEQUENCE [LARGE SCALE GENOMIC DNA]</scope>
    <source>
        <strain evidence="2 3">NBRC 105298</strain>
    </source>
</reference>
<feature type="transmembrane region" description="Helical" evidence="1">
    <location>
        <begin position="75"/>
        <end position="93"/>
    </location>
</feature>
<evidence type="ECO:0000313" key="2">
    <source>
        <dbReference type="EMBL" id="GIM98069.1"/>
    </source>
</evidence>
<organism evidence="2 3">
    <name type="scientific">Paractinoplanes toevensis</name>
    <dbReference type="NCBI Taxonomy" id="571911"/>
    <lineage>
        <taxon>Bacteria</taxon>
        <taxon>Bacillati</taxon>
        <taxon>Actinomycetota</taxon>
        <taxon>Actinomycetes</taxon>
        <taxon>Micromonosporales</taxon>
        <taxon>Micromonosporaceae</taxon>
        <taxon>Paractinoplanes</taxon>
    </lineage>
</organism>
<dbReference type="EMBL" id="BOQN01000178">
    <property type="protein sequence ID" value="GIM98069.1"/>
    <property type="molecule type" value="Genomic_DNA"/>
</dbReference>
<protein>
    <submittedName>
        <fullName evidence="2">Uncharacterized protein</fullName>
    </submittedName>
</protein>
<keyword evidence="1" id="KW-0472">Membrane</keyword>
<dbReference type="Proteomes" id="UP000677082">
    <property type="component" value="Unassembled WGS sequence"/>
</dbReference>
<evidence type="ECO:0000313" key="3">
    <source>
        <dbReference type="Proteomes" id="UP000677082"/>
    </source>
</evidence>
<keyword evidence="1" id="KW-1133">Transmembrane helix</keyword>
<comment type="caution">
    <text evidence="2">The sequence shown here is derived from an EMBL/GenBank/DDBJ whole genome shotgun (WGS) entry which is preliminary data.</text>
</comment>
<name>A0A920BR74_9ACTN</name>
<feature type="transmembrane region" description="Helical" evidence="1">
    <location>
        <begin position="44"/>
        <end position="63"/>
    </location>
</feature>
<accession>A0A920BR74</accession>
<gene>
    <name evidence="2" type="ORF">Ato02nite_098620</name>
</gene>
<feature type="transmembrane region" description="Helical" evidence="1">
    <location>
        <begin position="12"/>
        <end position="32"/>
    </location>
</feature>
<keyword evidence="3" id="KW-1185">Reference proteome</keyword>
<sequence>MAEIDETRQLRWYLGLGVAFLAVAPLLMMTLLATQPDAPDGAAVPVFIAGPVNLVGLGLVLRSMFAADREVSARFLKIGAIVVLVGDLLLYGIRALAT</sequence>
<dbReference type="AlphaFoldDB" id="A0A920BR74"/>
<keyword evidence="1" id="KW-0812">Transmembrane</keyword>
<proteinExistence type="predicted"/>